<reference evidence="1" key="2">
    <citation type="journal article" date="2023" name="IMA Fungus">
        <title>Comparative genomic study of the Penicillium genus elucidates a diverse pangenome and 15 lateral gene transfer events.</title>
        <authorList>
            <person name="Petersen C."/>
            <person name="Sorensen T."/>
            <person name="Nielsen M.R."/>
            <person name="Sondergaard T.E."/>
            <person name="Sorensen J.L."/>
            <person name="Fitzpatrick D.A."/>
            <person name="Frisvad J.C."/>
            <person name="Nielsen K.L."/>
        </authorList>
    </citation>
    <scope>NUCLEOTIDE SEQUENCE</scope>
    <source>
        <strain evidence="1">IBT 22155</strain>
    </source>
</reference>
<comment type="caution">
    <text evidence="1">The sequence shown here is derived from an EMBL/GenBank/DDBJ whole genome shotgun (WGS) entry which is preliminary data.</text>
</comment>
<gene>
    <name evidence="1" type="ORF">N7515_004671</name>
</gene>
<keyword evidence="2" id="KW-1185">Reference proteome</keyword>
<name>A0A9W9L3J9_9EURO</name>
<sequence>MTSTTSLPSVTTKTVSQPAADFGYDGLFATTDIEPGQDVLHIKTPFAAVLDSPRLEDHCSCCFSPEREIREGAVKRCTGCRVECQSKDWKFAHSSLRILLNVPSSGKSSQRCFPPMSDFYCYSAAH</sequence>
<dbReference type="GeneID" id="81404585"/>
<reference evidence="1" key="1">
    <citation type="submission" date="2022-11" db="EMBL/GenBank/DDBJ databases">
        <authorList>
            <person name="Petersen C."/>
        </authorList>
    </citation>
    <scope>NUCLEOTIDE SEQUENCE</scope>
    <source>
        <strain evidence="1">IBT 22155</strain>
    </source>
</reference>
<evidence type="ECO:0000313" key="1">
    <source>
        <dbReference type="EMBL" id="KAJ5135393.1"/>
    </source>
</evidence>
<dbReference type="RefSeq" id="XP_056522365.1">
    <property type="nucleotide sequence ID" value="XM_056665415.1"/>
</dbReference>
<dbReference type="Proteomes" id="UP001149079">
    <property type="component" value="Unassembled WGS sequence"/>
</dbReference>
<dbReference type="EMBL" id="JAPQKL010000004">
    <property type="protein sequence ID" value="KAJ5135393.1"/>
    <property type="molecule type" value="Genomic_DNA"/>
</dbReference>
<dbReference type="AlphaFoldDB" id="A0A9W9L3J9"/>
<organism evidence="1 2">
    <name type="scientific">Penicillium bovifimosum</name>
    <dbReference type="NCBI Taxonomy" id="126998"/>
    <lineage>
        <taxon>Eukaryota</taxon>
        <taxon>Fungi</taxon>
        <taxon>Dikarya</taxon>
        <taxon>Ascomycota</taxon>
        <taxon>Pezizomycotina</taxon>
        <taxon>Eurotiomycetes</taxon>
        <taxon>Eurotiomycetidae</taxon>
        <taxon>Eurotiales</taxon>
        <taxon>Aspergillaceae</taxon>
        <taxon>Penicillium</taxon>
    </lineage>
</organism>
<proteinExistence type="predicted"/>
<protein>
    <submittedName>
        <fullName evidence="1">Uncharacterized protein</fullName>
    </submittedName>
</protein>
<dbReference type="OrthoDB" id="5945798at2759"/>
<evidence type="ECO:0000313" key="2">
    <source>
        <dbReference type="Proteomes" id="UP001149079"/>
    </source>
</evidence>
<accession>A0A9W9L3J9</accession>